<feature type="transmembrane region" description="Helical" evidence="6">
    <location>
        <begin position="150"/>
        <end position="174"/>
    </location>
</feature>
<evidence type="ECO:0000313" key="7">
    <source>
        <dbReference type="EMBL" id="ODN00301.1"/>
    </source>
</evidence>
<evidence type="ECO:0000256" key="1">
    <source>
        <dbReference type="ARBA" id="ARBA00004141"/>
    </source>
</evidence>
<keyword evidence="3 6" id="KW-0812">Transmembrane</keyword>
<dbReference type="OMA" id="GFICFIP"/>
<feature type="transmembrane region" description="Helical" evidence="6">
    <location>
        <begin position="119"/>
        <end position="144"/>
    </location>
</feature>
<comment type="similarity">
    <text evidence="2">Belongs to the TMEM134/TMEM230 family.</text>
</comment>
<proteinExistence type="inferred from homology"/>
<dbReference type="GO" id="GO:0016020">
    <property type="term" value="C:membrane"/>
    <property type="evidence" value="ECO:0007669"/>
    <property type="project" value="UniProtKB-SubCell"/>
</dbReference>
<dbReference type="Proteomes" id="UP000094527">
    <property type="component" value="Unassembled WGS sequence"/>
</dbReference>
<dbReference type="AlphaFoldDB" id="A0A1D2N501"/>
<evidence type="ECO:0000256" key="2">
    <source>
        <dbReference type="ARBA" id="ARBA00007743"/>
    </source>
</evidence>
<gene>
    <name evidence="7" type="ORF">Ocin01_06380</name>
</gene>
<comment type="subcellular location">
    <subcellularLocation>
        <location evidence="1">Membrane</location>
        <topology evidence="1">Multi-pass membrane protein</topology>
    </subcellularLocation>
</comment>
<organism evidence="7 8">
    <name type="scientific">Orchesella cincta</name>
    <name type="common">Springtail</name>
    <name type="synonym">Podura cincta</name>
    <dbReference type="NCBI Taxonomy" id="48709"/>
    <lineage>
        <taxon>Eukaryota</taxon>
        <taxon>Metazoa</taxon>
        <taxon>Ecdysozoa</taxon>
        <taxon>Arthropoda</taxon>
        <taxon>Hexapoda</taxon>
        <taxon>Collembola</taxon>
        <taxon>Entomobryomorpha</taxon>
        <taxon>Entomobryoidea</taxon>
        <taxon>Orchesellidae</taxon>
        <taxon>Orchesellinae</taxon>
        <taxon>Orchesella</taxon>
    </lineage>
</organism>
<keyword evidence="4 6" id="KW-1133">Transmembrane helix</keyword>
<dbReference type="Pfam" id="PF05915">
    <property type="entry name" value="TMEM_230_134"/>
    <property type="match status" value="1"/>
</dbReference>
<dbReference type="STRING" id="48709.A0A1D2N501"/>
<evidence type="ECO:0000256" key="6">
    <source>
        <dbReference type="SAM" id="Phobius"/>
    </source>
</evidence>
<evidence type="ECO:0000256" key="4">
    <source>
        <dbReference type="ARBA" id="ARBA00022989"/>
    </source>
</evidence>
<sequence length="189" mass="20899">MSSKRNHQMFSIDDAFEEEHNDAIRVYGATTTTERSPLKPKSNGTTAVATDSVSVHIHDPPNPLNVRPIIRGLTKLKGTGDDSVSKDSDSLITEEQENSYDPSMPWWHHPKVRENWKMVLAAFCLLLIGLGLAVAGVVIVSLPINGLQGAVFFIAGVICFIPGAYHVIYIYCAVKGKRGYDFYHLPLFN</sequence>
<evidence type="ECO:0000256" key="3">
    <source>
        <dbReference type="ARBA" id="ARBA00022692"/>
    </source>
</evidence>
<dbReference type="InterPro" id="IPR039714">
    <property type="entry name" value="TMEM134"/>
</dbReference>
<dbReference type="PANTHER" id="PTHR13558">
    <property type="entry name" value="TRANSMEMBRANE PROTEIN 134"/>
    <property type="match status" value="1"/>
</dbReference>
<dbReference type="EMBL" id="LJIJ01000216">
    <property type="protein sequence ID" value="ODN00301.1"/>
    <property type="molecule type" value="Genomic_DNA"/>
</dbReference>
<name>A0A1D2N501_ORCCI</name>
<evidence type="ECO:0000256" key="5">
    <source>
        <dbReference type="ARBA" id="ARBA00023136"/>
    </source>
</evidence>
<keyword evidence="5 6" id="KW-0472">Membrane</keyword>
<dbReference type="InterPro" id="IPR008590">
    <property type="entry name" value="TMEM_230/134"/>
</dbReference>
<dbReference type="PANTHER" id="PTHR13558:SF1">
    <property type="entry name" value="TRANSMEMBRANE PROTEIN 134"/>
    <property type="match status" value="1"/>
</dbReference>
<accession>A0A1D2N501</accession>
<reference evidence="7 8" key="1">
    <citation type="journal article" date="2016" name="Genome Biol. Evol.">
        <title>Gene Family Evolution Reflects Adaptation to Soil Environmental Stressors in the Genome of the Collembolan Orchesella cincta.</title>
        <authorList>
            <person name="Faddeeva-Vakhrusheva A."/>
            <person name="Derks M.F."/>
            <person name="Anvar S.Y."/>
            <person name="Agamennone V."/>
            <person name="Suring W."/>
            <person name="Smit S."/>
            <person name="van Straalen N.M."/>
            <person name="Roelofs D."/>
        </authorList>
    </citation>
    <scope>NUCLEOTIDE SEQUENCE [LARGE SCALE GENOMIC DNA]</scope>
    <source>
        <tissue evidence="7">Mixed pool</tissue>
    </source>
</reference>
<keyword evidence="8" id="KW-1185">Reference proteome</keyword>
<evidence type="ECO:0000313" key="8">
    <source>
        <dbReference type="Proteomes" id="UP000094527"/>
    </source>
</evidence>
<dbReference type="OrthoDB" id="10048380at2759"/>
<protein>
    <submittedName>
        <fullName evidence="7">Transmembrane protein</fullName>
    </submittedName>
</protein>
<comment type="caution">
    <text evidence="7">The sequence shown here is derived from an EMBL/GenBank/DDBJ whole genome shotgun (WGS) entry which is preliminary data.</text>
</comment>